<proteinExistence type="predicted"/>
<evidence type="ECO:0000313" key="2">
    <source>
        <dbReference type="Proteomes" id="UP001056120"/>
    </source>
</evidence>
<protein>
    <submittedName>
        <fullName evidence="1">Uncharacterized protein</fullName>
    </submittedName>
</protein>
<reference evidence="1 2" key="2">
    <citation type="journal article" date="2022" name="Mol. Ecol. Resour.">
        <title>The genomes of chicory, endive, great burdock and yacon provide insights into Asteraceae paleo-polyploidization history and plant inulin production.</title>
        <authorList>
            <person name="Fan W."/>
            <person name="Wang S."/>
            <person name="Wang H."/>
            <person name="Wang A."/>
            <person name="Jiang F."/>
            <person name="Liu H."/>
            <person name="Zhao H."/>
            <person name="Xu D."/>
            <person name="Zhang Y."/>
        </authorList>
    </citation>
    <scope>NUCLEOTIDE SEQUENCE [LARGE SCALE GENOMIC DNA]</scope>
    <source>
        <strain evidence="2">cv. Yunnan</strain>
        <tissue evidence="1">Leaves</tissue>
    </source>
</reference>
<sequence length="506" mass="58579">MAETKRKKNLAPAKRKKGGKEKQWKKGPHLPNALKKELESLNPSDRSDEEIQSEDDMDVYEYEEKIPDEELKKNRRYDPVENFEYQLPKDFEDEDVASDDEEEEEGSKKRDSDEDDDEVDDDGDSDSDSDGDDSEKHARMLQDITGLPGDAFEGKKKKKDVVVFEAYPENEFNPSRDVLDGDGRITIDDLLNPLHGKPGFSKIRKDMQRMDKKSMSILPPLPKPQQQKVDRRSTYIYSKKKLTEYEPLVKKNREAPTIFFDEDIDVGYSTVGAIASEFRPRTEFEKKMDSLLNAKELSDAHRSDGARLLELNKVSAEDVKERQDRLAKMRNLLFRHELKSKRIKHIKSKTYRRLLKKDISKVGSTDIEMDPEVAKELAEKQEFKRAEERMTMKHKNTSKWAKRIKKRGFDVQDDGTRAAISEQLQQHALLTRKRNSMYDDDSSSDDSMDDDDDISEDEDDASKLKLLEKGKKRTLEVLEEDDDMPKSGLLSLPFMVRGQKKKKRGS</sequence>
<dbReference type="EMBL" id="CM042018">
    <property type="protein sequence ID" value="KAI3829578.1"/>
    <property type="molecule type" value="Genomic_DNA"/>
</dbReference>
<comment type="caution">
    <text evidence="1">The sequence shown here is derived from an EMBL/GenBank/DDBJ whole genome shotgun (WGS) entry which is preliminary data.</text>
</comment>
<dbReference type="Proteomes" id="UP001056120">
    <property type="component" value="Linkage Group LG01"/>
</dbReference>
<organism evidence="1 2">
    <name type="scientific">Smallanthus sonchifolius</name>
    <dbReference type="NCBI Taxonomy" id="185202"/>
    <lineage>
        <taxon>Eukaryota</taxon>
        <taxon>Viridiplantae</taxon>
        <taxon>Streptophyta</taxon>
        <taxon>Embryophyta</taxon>
        <taxon>Tracheophyta</taxon>
        <taxon>Spermatophyta</taxon>
        <taxon>Magnoliopsida</taxon>
        <taxon>eudicotyledons</taxon>
        <taxon>Gunneridae</taxon>
        <taxon>Pentapetalae</taxon>
        <taxon>asterids</taxon>
        <taxon>campanulids</taxon>
        <taxon>Asterales</taxon>
        <taxon>Asteraceae</taxon>
        <taxon>Asteroideae</taxon>
        <taxon>Heliantheae alliance</taxon>
        <taxon>Millerieae</taxon>
        <taxon>Smallanthus</taxon>
    </lineage>
</organism>
<name>A0ACB9KBD9_9ASTR</name>
<accession>A0ACB9KBD9</accession>
<gene>
    <name evidence="1" type="ORF">L1987_03704</name>
</gene>
<evidence type="ECO:0000313" key="1">
    <source>
        <dbReference type="EMBL" id="KAI3829578.1"/>
    </source>
</evidence>
<reference evidence="2" key="1">
    <citation type="journal article" date="2022" name="Mol. Ecol. Resour.">
        <title>The genomes of chicory, endive, great burdock and yacon provide insights into Asteraceae palaeo-polyploidization history and plant inulin production.</title>
        <authorList>
            <person name="Fan W."/>
            <person name="Wang S."/>
            <person name="Wang H."/>
            <person name="Wang A."/>
            <person name="Jiang F."/>
            <person name="Liu H."/>
            <person name="Zhao H."/>
            <person name="Xu D."/>
            <person name="Zhang Y."/>
        </authorList>
    </citation>
    <scope>NUCLEOTIDE SEQUENCE [LARGE SCALE GENOMIC DNA]</scope>
    <source>
        <strain evidence="2">cv. Yunnan</strain>
    </source>
</reference>
<keyword evidence="2" id="KW-1185">Reference proteome</keyword>